<reference evidence="1 2" key="1">
    <citation type="submission" date="2014-12" db="EMBL/GenBank/DDBJ databases">
        <title>Comparative genome analysis of Bacillus coagulans HM-08, Clostridium butyricum HM-68, Bacillus subtilis HM-66 and Bacillus licheniformis BL-09.</title>
        <authorList>
            <person name="Zhang H."/>
        </authorList>
    </citation>
    <scope>NUCLEOTIDE SEQUENCE [LARGE SCALE GENOMIC DNA]</scope>
    <source>
        <strain evidence="1 2">HM-66</strain>
    </source>
</reference>
<sequence length="110" mass="12850">MNTVKDINELLFSYTDIFDTEISSGIENAKSRGQLRKAVKKAVVSIKQLEYRLQQMDFDKDLETPVSLIKSYFSTARKGFEYIAKGNAYKGAQYDRRAREIYAEYLRRFV</sequence>
<dbReference type="AlphaFoldDB" id="A0A0D1KAW5"/>
<comment type="caution">
    <text evidence="1">The sequence shown here is derived from an EMBL/GenBank/DDBJ whole genome shotgun (WGS) entry which is preliminary data.</text>
</comment>
<dbReference type="PATRIC" id="fig|1423.173.peg.3937"/>
<evidence type="ECO:0000313" key="2">
    <source>
        <dbReference type="Proteomes" id="UP000032247"/>
    </source>
</evidence>
<organism evidence="1 2">
    <name type="scientific">Bacillus subtilis</name>
    <dbReference type="NCBI Taxonomy" id="1423"/>
    <lineage>
        <taxon>Bacteria</taxon>
        <taxon>Bacillati</taxon>
        <taxon>Bacillota</taxon>
        <taxon>Bacilli</taxon>
        <taxon>Bacillales</taxon>
        <taxon>Bacillaceae</taxon>
        <taxon>Bacillus</taxon>
    </lineage>
</organism>
<dbReference type="Proteomes" id="UP000032247">
    <property type="component" value="Unassembled WGS sequence"/>
</dbReference>
<dbReference type="EMBL" id="JXBC01000013">
    <property type="protein sequence ID" value="KIU05405.1"/>
    <property type="molecule type" value="Genomic_DNA"/>
</dbReference>
<protein>
    <submittedName>
        <fullName evidence="1">Uncharacterized protein</fullName>
    </submittedName>
</protein>
<proteinExistence type="predicted"/>
<name>A0A0D1KAW5_BACIU</name>
<accession>A0A0D1KAW5</accession>
<gene>
    <name evidence="1" type="ORF">SC09_contig4orf00178</name>
</gene>
<evidence type="ECO:0000313" key="1">
    <source>
        <dbReference type="EMBL" id="KIU05405.1"/>
    </source>
</evidence>